<name>A0A2T2NGG9_CORCC</name>
<dbReference type="STRING" id="1448308.A0A2T2NGG9"/>
<evidence type="ECO:0000256" key="4">
    <source>
        <dbReference type="ARBA" id="ARBA00023136"/>
    </source>
</evidence>
<organism evidence="9 10">
    <name type="scientific">Corynespora cassiicola Philippines</name>
    <dbReference type="NCBI Taxonomy" id="1448308"/>
    <lineage>
        <taxon>Eukaryota</taxon>
        <taxon>Fungi</taxon>
        <taxon>Dikarya</taxon>
        <taxon>Ascomycota</taxon>
        <taxon>Pezizomycotina</taxon>
        <taxon>Dothideomycetes</taxon>
        <taxon>Pleosporomycetidae</taxon>
        <taxon>Pleosporales</taxon>
        <taxon>Corynesporascaceae</taxon>
        <taxon>Corynespora</taxon>
    </lineage>
</organism>
<evidence type="ECO:0000256" key="5">
    <source>
        <dbReference type="ARBA" id="ARBA00038359"/>
    </source>
</evidence>
<dbReference type="Pfam" id="PF20684">
    <property type="entry name" value="Fung_rhodopsin"/>
    <property type="match status" value="1"/>
</dbReference>
<evidence type="ECO:0000256" key="7">
    <source>
        <dbReference type="SAM" id="Phobius"/>
    </source>
</evidence>
<comment type="similarity">
    <text evidence="5">Belongs to the SAT4 family.</text>
</comment>
<dbReference type="EMBL" id="KZ678138">
    <property type="protein sequence ID" value="PSN64356.1"/>
    <property type="molecule type" value="Genomic_DNA"/>
</dbReference>
<protein>
    <recommendedName>
        <fullName evidence="8">Rhodopsin domain-containing protein</fullName>
    </recommendedName>
</protein>
<feature type="transmembrane region" description="Helical" evidence="7">
    <location>
        <begin position="224"/>
        <end position="245"/>
    </location>
</feature>
<evidence type="ECO:0000259" key="8">
    <source>
        <dbReference type="Pfam" id="PF20684"/>
    </source>
</evidence>
<accession>A0A2T2NGG9</accession>
<dbReference type="GO" id="GO:0016020">
    <property type="term" value="C:membrane"/>
    <property type="evidence" value="ECO:0007669"/>
    <property type="project" value="UniProtKB-SubCell"/>
</dbReference>
<feature type="transmembrane region" description="Helical" evidence="7">
    <location>
        <begin position="105"/>
        <end position="132"/>
    </location>
</feature>
<keyword evidence="3 7" id="KW-1133">Transmembrane helix</keyword>
<gene>
    <name evidence="9" type="ORF">BS50DRAFT_590182</name>
</gene>
<dbReference type="AlphaFoldDB" id="A0A2T2NGG9"/>
<dbReference type="InterPro" id="IPR052337">
    <property type="entry name" value="SAT4-like"/>
</dbReference>
<dbReference type="OrthoDB" id="4525788at2759"/>
<feature type="transmembrane region" description="Helical" evidence="7">
    <location>
        <begin position="30"/>
        <end position="50"/>
    </location>
</feature>
<evidence type="ECO:0000313" key="10">
    <source>
        <dbReference type="Proteomes" id="UP000240883"/>
    </source>
</evidence>
<evidence type="ECO:0000256" key="6">
    <source>
        <dbReference type="SAM" id="MobiDB-lite"/>
    </source>
</evidence>
<keyword evidence="10" id="KW-1185">Reference proteome</keyword>
<reference evidence="9 10" key="1">
    <citation type="journal article" date="2018" name="Front. Microbiol.">
        <title>Genome-Wide Analysis of Corynespora cassiicola Leaf Fall Disease Putative Effectors.</title>
        <authorList>
            <person name="Lopez D."/>
            <person name="Ribeiro S."/>
            <person name="Label P."/>
            <person name="Fumanal B."/>
            <person name="Venisse J.S."/>
            <person name="Kohler A."/>
            <person name="de Oliveira R.R."/>
            <person name="Labutti K."/>
            <person name="Lipzen A."/>
            <person name="Lail K."/>
            <person name="Bauer D."/>
            <person name="Ohm R.A."/>
            <person name="Barry K.W."/>
            <person name="Spatafora J."/>
            <person name="Grigoriev I.V."/>
            <person name="Martin F.M."/>
            <person name="Pujade-Renaud V."/>
        </authorList>
    </citation>
    <scope>NUCLEOTIDE SEQUENCE [LARGE SCALE GENOMIC DNA]</scope>
    <source>
        <strain evidence="9 10">Philippines</strain>
    </source>
</reference>
<feature type="transmembrane region" description="Helical" evidence="7">
    <location>
        <begin position="187"/>
        <end position="212"/>
    </location>
</feature>
<keyword evidence="4 7" id="KW-0472">Membrane</keyword>
<feature type="domain" description="Rhodopsin" evidence="8">
    <location>
        <begin position="47"/>
        <end position="286"/>
    </location>
</feature>
<feature type="transmembrane region" description="Helical" evidence="7">
    <location>
        <begin position="144"/>
        <end position="167"/>
    </location>
</feature>
<sequence length="404" mass="45131">MAGDLPNLSSSTISQWPPPNPINPIRRDWFPAYSITLAVAATIILCMRMWSQLKRSSLGLGVDDYFACTAWFFAILFTVACLMGTERYGFDRHIWDVPPFLYGRAALMQWLTEGAFLVSTSLTKLSVLCFYRRLEVPCTIALKLTLQCCMGFTVCYTLGCLLTQILLCSPTSAYWSVPNPAKCTNENIYYPIQGSLATFSTLYTIMVPALALSNMSLSKFQRTGLNVITTLSLGVLGAGIARAVFLYRLVDSANGDATWNGFNVFVWSQLECQFALVCASIPFLQRFSTHYPTASITIYADGMEKNDSVISRVSSSLSGPIKRLSTARNSARRAEVSRPRPQATTIPEWEFETLEPPQRQATASPVDEISYDRYVLGQFGPPAPPKDSRHMFDQYRRERHGQLV</sequence>
<dbReference type="PANTHER" id="PTHR33048:SF129">
    <property type="entry name" value="INTEGRAL MEMBRANE PROTEIN-RELATED"/>
    <property type="match status" value="1"/>
</dbReference>
<comment type="subcellular location">
    <subcellularLocation>
        <location evidence="1">Membrane</location>
        <topology evidence="1">Multi-pass membrane protein</topology>
    </subcellularLocation>
</comment>
<evidence type="ECO:0000313" key="9">
    <source>
        <dbReference type="EMBL" id="PSN64356.1"/>
    </source>
</evidence>
<evidence type="ECO:0000256" key="2">
    <source>
        <dbReference type="ARBA" id="ARBA00022692"/>
    </source>
</evidence>
<dbReference type="Proteomes" id="UP000240883">
    <property type="component" value="Unassembled WGS sequence"/>
</dbReference>
<evidence type="ECO:0000256" key="3">
    <source>
        <dbReference type="ARBA" id="ARBA00022989"/>
    </source>
</evidence>
<dbReference type="InterPro" id="IPR049326">
    <property type="entry name" value="Rhodopsin_dom_fungi"/>
</dbReference>
<keyword evidence="2 7" id="KW-0812">Transmembrane</keyword>
<feature type="transmembrane region" description="Helical" evidence="7">
    <location>
        <begin position="62"/>
        <end position="85"/>
    </location>
</feature>
<feature type="region of interest" description="Disordered" evidence="6">
    <location>
        <begin position="377"/>
        <end position="404"/>
    </location>
</feature>
<proteinExistence type="inferred from homology"/>
<evidence type="ECO:0000256" key="1">
    <source>
        <dbReference type="ARBA" id="ARBA00004141"/>
    </source>
</evidence>
<dbReference type="PANTHER" id="PTHR33048">
    <property type="entry name" value="PTH11-LIKE INTEGRAL MEMBRANE PROTEIN (AFU_ORTHOLOGUE AFUA_5G11245)"/>
    <property type="match status" value="1"/>
</dbReference>
<feature type="compositionally biased region" description="Basic and acidic residues" evidence="6">
    <location>
        <begin position="386"/>
        <end position="396"/>
    </location>
</feature>